<feature type="transmembrane region" description="Helical" evidence="6">
    <location>
        <begin position="21"/>
        <end position="41"/>
    </location>
</feature>
<dbReference type="PANTHER" id="PTHR30572:SF18">
    <property type="entry name" value="ABC-TYPE MACROLIDE FAMILY EXPORT SYSTEM PERMEASE COMPONENT 2"/>
    <property type="match status" value="1"/>
</dbReference>
<feature type="domain" description="ABC3 transporter permease C-terminal" evidence="7">
    <location>
        <begin position="285"/>
        <end position="397"/>
    </location>
</feature>
<sequence>MIKHNFKIAWRSIWNAKSYTLINIVGLSAGLASFIIVLLYLNYELSYDTWSPELEKVYRVGMETNGDVQYNTPAPLASFLAEKDPNIVTSTSIQESGDFEGLLSTNDKSVYQDGLIIADSNFFNVFPLKIVQGNTKNPLEKPNSVLISEELSKKLFGNADPLGQTIKLYNFFETTVTGVMAKAETPSHLKAHLVALSPYGEEVNHWQNFSYTTYIKLKGPVSEENITDRINRVYFNERLKKEKQTFEEYQKGAKKTSLFVDAVPNIHNFPKYESSNIQTVAILFVLAILLLIIGAINFSNLSIAKSLGKTKEIGVRKVLGSGNWNLFWQFMAEAILQCVISLIIAIGVVLLSLPYVNSIFGLELSLGSNFEFLGQIGLCLGAIILISGLFPSILLSRFKLLKILNGGTSTGNKGLILRNVLVIFQFIVTSFFIIAIVVINKQLNYIQTKDKGFSEEQLVRIESSQNTRDTNFETVRDQLLDIPGVEAVSKTTNVPGDKFADSSTVNFSFKSKEFKMNSVKISAGYFTTLKTAIVHGRNFQNTGADIHTQTAIINETAAANLSSQNVLGENLFFPGCEEKPMQIVGIVKDFNVLGFENKVQPAVFTIGNEACMFQSGGAILARLNTQNPKASIDKIESLWKQVEPGTPMRYSFLDDNFQQLFSSYYRLQKVISFFGIIAILISIMGLFALTTFILKQRVKEIGVRKVLGAEVTNIVALMSKNFLILVSLAILFAIPLSWYAMNKWLENFAYKTELSWWIFMISGLIVLMIAFLTISLKTIKTAMANPVKSLRTE</sequence>
<evidence type="ECO:0000259" key="7">
    <source>
        <dbReference type="Pfam" id="PF02687"/>
    </source>
</evidence>
<reference evidence="10" key="1">
    <citation type="journal article" date="2019" name="Int. J. Syst. Evol. Microbiol.">
        <title>The Global Catalogue of Microorganisms (GCM) 10K type strain sequencing project: providing services to taxonomists for standard genome sequencing and annotation.</title>
        <authorList>
            <consortium name="The Broad Institute Genomics Platform"/>
            <consortium name="The Broad Institute Genome Sequencing Center for Infectious Disease"/>
            <person name="Wu L."/>
            <person name="Ma J."/>
        </authorList>
    </citation>
    <scope>NUCLEOTIDE SEQUENCE [LARGE SCALE GENOMIC DNA]</scope>
    <source>
        <strain evidence="10">KCTC 52925</strain>
    </source>
</reference>
<keyword evidence="10" id="KW-1185">Reference proteome</keyword>
<dbReference type="Pfam" id="PF12704">
    <property type="entry name" value="MacB_PCD"/>
    <property type="match status" value="2"/>
</dbReference>
<proteinExistence type="predicted"/>
<evidence type="ECO:0000256" key="6">
    <source>
        <dbReference type="SAM" id="Phobius"/>
    </source>
</evidence>
<keyword evidence="5 6" id="KW-0472">Membrane</keyword>
<keyword evidence="3 6" id="KW-0812">Transmembrane</keyword>
<keyword evidence="2" id="KW-1003">Cell membrane</keyword>
<evidence type="ECO:0000313" key="9">
    <source>
        <dbReference type="EMBL" id="MFD2832966.1"/>
    </source>
</evidence>
<evidence type="ECO:0000256" key="4">
    <source>
        <dbReference type="ARBA" id="ARBA00022989"/>
    </source>
</evidence>
<evidence type="ECO:0000256" key="3">
    <source>
        <dbReference type="ARBA" id="ARBA00022692"/>
    </source>
</evidence>
<feature type="domain" description="ABC3 transporter permease C-terminal" evidence="7">
    <location>
        <begin position="673"/>
        <end position="782"/>
    </location>
</feature>
<dbReference type="InterPro" id="IPR025857">
    <property type="entry name" value="MacB_PCD"/>
</dbReference>
<dbReference type="EMBL" id="JBHUOJ010000012">
    <property type="protein sequence ID" value="MFD2832966.1"/>
    <property type="molecule type" value="Genomic_DNA"/>
</dbReference>
<dbReference type="Pfam" id="PF02687">
    <property type="entry name" value="FtsX"/>
    <property type="match status" value="2"/>
</dbReference>
<comment type="caution">
    <text evidence="9">The sequence shown here is derived from an EMBL/GenBank/DDBJ whole genome shotgun (WGS) entry which is preliminary data.</text>
</comment>
<feature type="transmembrane region" description="Helical" evidence="6">
    <location>
        <begin position="416"/>
        <end position="439"/>
    </location>
</feature>
<evidence type="ECO:0000256" key="2">
    <source>
        <dbReference type="ARBA" id="ARBA00022475"/>
    </source>
</evidence>
<evidence type="ECO:0000313" key="10">
    <source>
        <dbReference type="Proteomes" id="UP001597438"/>
    </source>
</evidence>
<feature type="transmembrane region" description="Helical" evidence="6">
    <location>
        <begin position="324"/>
        <end position="352"/>
    </location>
</feature>
<dbReference type="PANTHER" id="PTHR30572">
    <property type="entry name" value="MEMBRANE COMPONENT OF TRANSPORTER-RELATED"/>
    <property type="match status" value="1"/>
</dbReference>
<evidence type="ECO:0000256" key="1">
    <source>
        <dbReference type="ARBA" id="ARBA00004651"/>
    </source>
</evidence>
<dbReference type="Proteomes" id="UP001597438">
    <property type="component" value="Unassembled WGS sequence"/>
</dbReference>
<dbReference type="InterPro" id="IPR050250">
    <property type="entry name" value="Macrolide_Exporter_MacB"/>
</dbReference>
<evidence type="ECO:0000256" key="5">
    <source>
        <dbReference type="ARBA" id="ARBA00023136"/>
    </source>
</evidence>
<dbReference type="RefSeq" id="WP_251741391.1">
    <property type="nucleotide sequence ID" value="NZ_JBHUOJ010000012.1"/>
</dbReference>
<feature type="transmembrane region" description="Helical" evidence="6">
    <location>
        <begin position="372"/>
        <end position="395"/>
    </location>
</feature>
<feature type="transmembrane region" description="Helical" evidence="6">
    <location>
        <begin position="670"/>
        <end position="694"/>
    </location>
</feature>
<name>A0ABW5X1M5_9FLAO</name>
<accession>A0ABW5X1M5</accession>
<protein>
    <submittedName>
        <fullName evidence="9">ABC transporter permease</fullName>
    </submittedName>
</protein>
<feature type="transmembrane region" description="Helical" evidence="6">
    <location>
        <begin position="714"/>
        <end position="734"/>
    </location>
</feature>
<dbReference type="InterPro" id="IPR003838">
    <property type="entry name" value="ABC3_permease_C"/>
</dbReference>
<feature type="transmembrane region" description="Helical" evidence="6">
    <location>
        <begin position="280"/>
        <end position="303"/>
    </location>
</feature>
<organism evidence="9 10">
    <name type="scientific">Christiangramia antarctica</name>
    <dbReference type="NCBI Taxonomy" id="2058158"/>
    <lineage>
        <taxon>Bacteria</taxon>
        <taxon>Pseudomonadati</taxon>
        <taxon>Bacteroidota</taxon>
        <taxon>Flavobacteriia</taxon>
        <taxon>Flavobacteriales</taxon>
        <taxon>Flavobacteriaceae</taxon>
        <taxon>Christiangramia</taxon>
    </lineage>
</organism>
<feature type="transmembrane region" description="Helical" evidence="6">
    <location>
        <begin position="754"/>
        <end position="774"/>
    </location>
</feature>
<gene>
    <name evidence="9" type="ORF">ACFSYS_06665</name>
</gene>
<feature type="domain" description="MacB-like periplasmic core" evidence="8">
    <location>
        <begin position="20"/>
        <end position="232"/>
    </location>
</feature>
<evidence type="ECO:0000259" key="8">
    <source>
        <dbReference type="Pfam" id="PF12704"/>
    </source>
</evidence>
<keyword evidence="4 6" id="KW-1133">Transmembrane helix</keyword>
<comment type="subcellular location">
    <subcellularLocation>
        <location evidence="1">Cell membrane</location>
        <topology evidence="1">Multi-pass membrane protein</topology>
    </subcellularLocation>
</comment>
<feature type="domain" description="MacB-like periplasmic core" evidence="8">
    <location>
        <begin position="433"/>
        <end position="591"/>
    </location>
</feature>